<dbReference type="Proteomes" id="UP001501521">
    <property type="component" value="Unassembled WGS sequence"/>
</dbReference>
<dbReference type="SUPFAM" id="SSF63817">
    <property type="entry name" value="Sortase"/>
    <property type="match status" value="1"/>
</dbReference>
<gene>
    <name evidence="4" type="ORF">GCM10025789_23100</name>
</gene>
<evidence type="ECO:0000256" key="1">
    <source>
        <dbReference type="ARBA" id="ARBA00022801"/>
    </source>
</evidence>
<evidence type="ECO:0000256" key="3">
    <source>
        <dbReference type="SAM" id="Phobius"/>
    </source>
</evidence>
<feature type="transmembrane region" description="Helical" evidence="3">
    <location>
        <begin position="20"/>
        <end position="39"/>
    </location>
</feature>
<evidence type="ECO:0000256" key="2">
    <source>
        <dbReference type="SAM" id="MobiDB-lite"/>
    </source>
</evidence>
<reference evidence="5" key="1">
    <citation type="journal article" date="2019" name="Int. J. Syst. Evol. Microbiol.">
        <title>The Global Catalogue of Microorganisms (GCM) 10K type strain sequencing project: providing services to taxonomists for standard genome sequencing and annotation.</title>
        <authorList>
            <consortium name="The Broad Institute Genomics Platform"/>
            <consortium name="The Broad Institute Genome Sequencing Center for Infectious Disease"/>
            <person name="Wu L."/>
            <person name="Ma J."/>
        </authorList>
    </citation>
    <scope>NUCLEOTIDE SEQUENCE [LARGE SCALE GENOMIC DNA]</scope>
    <source>
        <strain evidence="5">JCM 19125</strain>
    </source>
</reference>
<dbReference type="Gene3D" id="2.40.260.10">
    <property type="entry name" value="Sortase"/>
    <property type="match status" value="1"/>
</dbReference>
<keyword evidence="1" id="KW-0378">Hydrolase</keyword>
<feature type="region of interest" description="Disordered" evidence="2">
    <location>
        <begin position="48"/>
        <end position="94"/>
    </location>
</feature>
<organism evidence="4 5">
    <name type="scientific">Tessaracoccus lubricantis</name>
    <dbReference type="NCBI Taxonomy" id="545543"/>
    <lineage>
        <taxon>Bacteria</taxon>
        <taxon>Bacillati</taxon>
        <taxon>Actinomycetota</taxon>
        <taxon>Actinomycetes</taxon>
        <taxon>Propionibacteriales</taxon>
        <taxon>Propionibacteriaceae</taxon>
        <taxon>Tessaracoccus</taxon>
    </lineage>
</organism>
<dbReference type="CDD" id="cd05829">
    <property type="entry name" value="Sortase_F"/>
    <property type="match status" value="1"/>
</dbReference>
<dbReference type="InterPro" id="IPR005754">
    <property type="entry name" value="Sortase"/>
</dbReference>
<feature type="compositionally biased region" description="Low complexity" evidence="2">
    <location>
        <begin position="71"/>
        <end position="85"/>
    </location>
</feature>
<keyword evidence="3" id="KW-0812">Transmembrane</keyword>
<dbReference type="InterPro" id="IPR042001">
    <property type="entry name" value="Sortase_F"/>
</dbReference>
<keyword evidence="3" id="KW-0472">Membrane</keyword>
<evidence type="ECO:0000313" key="4">
    <source>
        <dbReference type="EMBL" id="GAA4903530.1"/>
    </source>
</evidence>
<evidence type="ECO:0008006" key="6">
    <source>
        <dbReference type="Google" id="ProtNLM"/>
    </source>
</evidence>
<name>A0ABP9FS84_9ACTN</name>
<proteinExistence type="predicted"/>
<protein>
    <recommendedName>
        <fullName evidence="6">Class F sortase</fullName>
    </recommendedName>
</protein>
<sequence length="255" mass="26642">MLAHVSQTPHPPAGRNKTRILIVSCAVLVAVVALLAFALTRGGAPAAGPQLPPTTPAASAPSSPSGPPTNAPASPSSPAEPSADPELGECTQPTEGFVPQRFTIPALDADEAVLALNLDEDGNIAAPPPDQPRTASWWSGGPKPGAGAGKAVLSIHTYNPSLPPALGNEMYAGGTSQLRPGDLIKLYGRDGQVQCYEYTHDVKVWVSDYDPDSDVLVDFEGDPQVAIIICWDYEENTRGWDSRVIFYGTPVAPAA</sequence>
<dbReference type="EMBL" id="BAABLV010000036">
    <property type="protein sequence ID" value="GAA4903530.1"/>
    <property type="molecule type" value="Genomic_DNA"/>
</dbReference>
<dbReference type="Pfam" id="PF04203">
    <property type="entry name" value="Sortase"/>
    <property type="match status" value="1"/>
</dbReference>
<dbReference type="InterPro" id="IPR023365">
    <property type="entry name" value="Sortase_dom-sf"/>
</dbReference>
<evidence type="ECO:0000313" key="5">
    <source>
        <dbReference type="Proteomes" id="UP001501521"/>
    </source>
</evidence>
<accession>A0ABP9FS84</accession>
<keyword evidence="5" id="KW-1185">Reference proteome</keyword>
<comment type="caution">
    <text evidence="4">The sequence shown here is derived from an EMBL/GenBank/DDBJ whole genome shotgun (WGS) entry which is preliminary data.</text>
</comment>
<keyword evidence="3" id="KW-1133">Transmembrane helix</keyword>